<proteinExistence type="predicted"/>
<dbReference type="Proteomes" id="UP001386955">
    <property type="component" value="Unassembled WGS sequence"/>
</dbReference>
<accession>A0AAN9XR98</accession>
<name>A0AAN9XR98_PSOTE</name>
<reference evidence="2 3" key="1">
    <citation type="submission" date="2024-01" db="EMBL/GenBank/DDBJ databases">
        <title>The genomes of 5 underutilized Papilionoideae crops provide insights into root nodulation and disease resistanc.</title>
        <authorList>
            <person name="Jiang F."/>
        </authorList>
    </citation>
    <scope>NUCLEOTIDE SEQUENCE [LARGE SCALE GENOMIC DNA]</scope>
    <source>
        <strain evidence="2">DUOXIRENSHENG_FW03</strain>
        <tissue evidence="2">Leaves</tissue>
    </source>
</reference>
<dbReference type="InterPro" id="IPR056440">
    <property type="entry name" value="Zn-ribbon_GIR1"/>
</dbReference>
<evidence type="ECO:0000313" key="3">
    <source>
        <dbReference type="Proteomes" id="UP001386955"/>
    </source>
</evidence>
<protein>
    <recommendedName>
        <fullName evidence="1">GIR1-like zinc ribbon domain-containing protein</fullName>
    </recommendedName>
</protein>
<dbReference type="Pfam" id="PF24747">
    <property type="entry name" value="Zn-ribbon_GIR1"/>
    <property type="match status" value="1"/>
</dbReference>
<sequence length="199" mass="22110">MVTCNLFGGSSSNNETMELDLDLQVPSGWEKCLDLKSGKLYIQRNNSLGSPSVMDHKFQMNREDEKLEDLNFSPFPSRVSLNSFNEINMVSSSLPSSNYQSVCTLDKVRLALERAEKDPVRKRELSLKSSSVSYSSSIRGSTKEEENEEKNSSPIVAGCSNCLSYVVVMKHNPKCPKCNHGVSVPLAKKPKNIDLNISI</sequence>
<dbReference type="PANTHER" id="PTHR33177:SF24">
    <property type="entry name" value="FILAMENTOUS HEMAGGLUTININ TRANSPORTER"/>
    <property type="match status" value="1"/>
</dbReference>
<dbReference type="AlphaFoldDB" id="A0AAN9XR98"/>
<dbReference type="PANTHER" id="PTHR33177">
    <property type="entry name" value="PUTATIVE-RELATED"/>
    <property type="match status" value="1"/>
</dbReference>
<feature type="domain" description="GIR1-like zinc ribbon" evidence="1">
    <location>
        <begin position="154"/>
        <end position="182"/>
    </location>
</feature>
<evidence type="ECO:0000259" key="1">
    <source>
        <dbReference type="Pfam" id="PF24747"/>
    </source>
</evidence>
<keyword evidence="3" id="KW-1185">Reference proteome</keyword>
<comment type="caution">
    <text evidence="2">The sequence shown here is derived from an EMBL/GenBank/DDBJ whole genome shotgun (WGS) entry which is preliminary data.</text>
</comment>
<evidence type="ECO:0000313" key="2">
    <source>
        <dbReference type="EMBL" id="KAK7405382.1"/>
    </source>
</evidence>
<organism evidence="2 3">
    <name type="scientific">Psophocarpus tetragonolobus</name>
    <name type="common">Winged bean</name>
    <name type="synonym">Dolichos tetragonolobus</name>
    <dbReference type="NCBI Taxonomy" id="3891"/>
    <lineage>
        <taxon>Eukaryota</taxon>
        <taxon>Viridiplantae</taxon>
        <taxon>Streptophyta</taxon>
        <taxon>Embryophyta</taxon>
        <taxon>Tracheophyta</taxon>
        <taxon>Spermatophyta</taxon>
        <taxon>Magnoliopsida</taxon>
        <taxon>eudicotyledons</taxon>
        <taxon>Gunneridae</taxon>
        <taxon>Pentapetalae</taxon>
        <taxon>rosids</taxon>
        <taxon>fabids</taxon>
        <taxon>Fabales</taxon>
        <taxon>Fabaceae</taxon>
        <taxon>Papilionoideae</taxon>
        <taxon>50 kb inversion clade</taxon>
        <taxon>NPAAA clade</taxon>
        <taxon>indigoferoid/millettioid clade</taxon>
        <taxon>Phaseoleae</taxon>
        <taxon>Psophocarpus</taxon>
    </lineage>
</organism>
<gene>
    <name evidence="2" type="ORF">VNO78_06639</name>
</gene>
<dbReference type="InterPro" id="IPR055281">
    <property type="entry name" value="GIR1-2/SIED1"/>
</dbReference>
<dbReference type="EMBL" id="JAYMYS010000002">
    <property type="protein sequence ID" value="KAK7405382.1"/>
    <property type="molecule type" value="Genomic_DNA"/>
</dbReference>